<evidence type="ECO:0000313" key="3">
    <source>
        <dbReference type="Proteomes" id="UP000268059"/>
    </source>
</evidence>
<dbReference type="InterPro" id="IPR023473">
    <property type="entry name" value="AMMECR1"/>
</dbReference>
<dbReference type="Gene3D" id="3.40.830.10">
    <property type="entry name" value="LigB-like"/>
    <property type="match status" value="1"/>
</dbReference>
<dbReference type="NCBIfam" id="TIGR04336">
    <property type="entry name" value="AmmeMemoSam_B"/>
    <property type="match status" value="1"/>
</dbReference>
<dbReference type="PANTHER" id="PTHR13016">
    <property type="entry name" value="AMMECR1 HOMOLOG"/>
    <property type="match status" value="1"/>
</dbReference>
<gene>
    <name evidence="2" type="ORF">SG0102_28530</name>
</gene>
<dbReference type="GO" id="GO:0016702">
    <property type="term" value="F:oxidoreductase activity, acting on single donors with incorporation of molecular oxygen, incorporation of two atoms of oxygen"/>
    <property type="evidence" value="ECO:0007669"/>
    <property type="project" value="UniProtKB-ARBA"/>
</dbReference>
<dbReference type="InterPro" id="IPR036071">
    <property type="entry name" value="AMMECR1_dom_sf"/>
</dbReference>
<dbReference type="GO" id="GO:0008198">
    <property type="term" value="F:ferrous iron binding"/>
    <property type="evidence" value="ECO:0007669"/>
    <property type="project" value="InterPro"/>
</dbReference>
<dbReference type="InterPro" id="IPR002733">
    <property type="entry name" value="AMMECR1_domain"/>
</dbReference>
<dbReference type="Gene3D" id="3.30.700.20">
    <property type="entry name" value="Hypothetical protein ph0010, domain 1"/>
    <property type="match status" value="1"/>
</dbReference>
<dbReference type="CDD" id="cd07951">
    <property type="entry name" value="ED_3B_N_AMMECR1"/>
    <property type="match status" value="1"/>
</dbReference>
<dbReference type="InterPro" id="IPR027623">
    <property type="entry name" value="AmmeMemoSam_A"/>
</dbReference>
<evidence type="ECO:0000313" key="2">
    <source>
        <dbReference type="EMBL" id="BBH27919.1"/>
    </source>
</evidence>
<protein>
    <recommendedName>
        <fullName evidence="1">AMMECR1 domain-containing protein</fullName>
    </recommendedName>
</protein>
<reference evidence="2 3" key="1">
    <citation type="submission" date="2018-11" db="EMBL/GenBank/DDBJ databases">
        <title>Novel Erysipelotrichaceae bacterium isolated from small intestine of a swine.</title>
        <authorList>
            <person name="Kim J.S."/>
            <person name="Choe H."/>
            <person name="Lee Y.R."/>
            <person name="Kim K.M."/>
            <person name="Park D.S."/>
        </authorList>
    </citation>
    <scope>NUCLEOTIDE SEQUENCE [LARGE SCALE GENOMIC DNA]</scope>
    <source>
        <strain evidence="2 3">SG0102</strain>
    </source>
</reference>
<dbReference type="InParanoid" id="A0A3G9JY49"/>
<evidence type="ECO:0000259" key="1">
    <source>
        <dbReference type="PROSITE" id="PS51112"/>
    </source>
</evidence>
<proteinExistence type="predicted"/>
<dbReference type="RefSeq" id="WP_125120595.1">
    <property type="nucleotide sequence ID" value="NZ_AP019309.1"/>
</dbReference>
<dbReference type="PANTHER" id="PTHR13016:SF0">
    <property type="entry name" value="AMME SYNDROME CANDIDATE GENE 1 PROTEIN"/>
    <property type="match status" value="1"/>
</dbReference>
<sequence>MSVVYTMCVPHPPLIIPEIGKGREQEIHKTIESYQEVMKKAASYHPETVIVISPHSIMYSDYLHISPGKHATGNFGTFGASQVSFSEDYDQPFVLHLVDACEKAGIPAGTLGERDPHLDHGTMIPLYFLEKYTHDFQLVRIGISGLSYATHYALGQAIAQTADKLKRRVVVIASGDLSHKLKDDGPYGFAKEGPIFDQEVMQYLAAGDFLNLLSFDYDFCENAAECGLRSFQIMAGTLDGKKIEPHVYSHEGPFGVGYGVVDFTITGNDESRHFAKQLEKRHEEKMAVLKAKEDPYVKLARYTVEYYTKHHTLPDMPENILDEMKTKRAGVFVSLHKDGQLRGCIGTFQPTCTCIAEEIRQNAISACSRDPRFDPVREEELKDLVYSVDVLGAVEPIEDISQLDPVRYGVIVSHGRKRGLLLPNLPGVSTVMEQIEIARSKAGMYDDEKADLARFEVVRHT</sequence>
<dbReference type="Proteomes" id="UP000268059">
    <property type="component" value="Chromosome"/>
</dbReference>
<dbReference type="InterPro" id="IPR004183">
    <property type="entry name" value="Xdiol_dOase_suB"/>
</dbReference>
<dbReference type="KEGG" id="ebm:SG0102_28530"/>
<dbReference type="EMBL" id="AP019309">
    <property type="protein sequence ID" value="BBH27919.1"/>
    <property type="molecule type" value="Genomic_DNA"/>
</dbReference>
<keyword evidence="3" id="KW-1185">Reference proteome</keyword>
<dbReference type="SUPFAM" id="SSF143447">
    <property type="entry name" value="AMMECR1-like"/>
    <property type="match status" value="1"/>
</dbReference>
<dbReference type="OrthoDB" id="159752at2"/>
<dbReference type="AlphaFoldDB" id="A0A3G9JY49"/>
<dbReference type="Pfam" id="PF01871">
    <property type="entry name" value="AMMECR1"/>
    <property type="match status" value="1"/>
</dbReference>
<name>A0A3G9JY49_9FIRM</name>
<dbReference type="NCBIfam" id="TIGR04335">
    <property type="entry name" value="AmmeMemoSam_A"/>
    <property type="match status" value="1"/>
</dbReference>
<dbReference type="Pfam" id="PF02900">
    <property type="entry name" value="LigB"/>
    <property type="match status" value="1"/>
</dbReference>
<accession>A0A3G9JY49</accession>
<organism evidence="2 3">
    <name type="scientific">Intestinibaculum porci</name>
    <dbReference type="NCBI Taxonomy" id="2487118"/>
    <lineage>
        <taxon>Bacteria</taxon>
        <taxon>Bacillati</taxon>
        <taxon>Bacillota</taxon>
        <taxon>Erysipelotrichia</taxon>
        <taxon>Erysipelotrichales</taxon>
        <taxon>Erysipelotrichaceae</taxon>
        <taxon>Intestinibaculum</taxon>
    </lineage>
</organism>
<feature type="domain" description="AMMECR1" evidence="1">
    <location>
        <begin position="291"/>
        <end position="461"/>
    </location>
</feature>
<dbReference type="SUPFAM" id="SSF53213">
    <property type="entry name" value="LigB-like"/>
    <property type="match status" value="1"/>
</dbReference>
<dbReference type="PROSITE" id="PS51112">
    <property type="entry name" value="AMMECR1"/>
    <property type="match status" value="1"/>
</dbReference>
<dbReference type="InterPro" id="IPR027485">
    <property type="entry name" value="AMMECR1_N"/>
</dbReference>